<dbReference type="InterPro" id="IPR053142">
    <property type="entry name" value="PchR_regulatory_protein"/>
</dbReference>
<evidence type="ECO:0000313" key="3">
    <source>
        <dbReference type="Proteomes" id="UP001241072"/>
    </source>
</evidence>
<dbReference type="Pfam" id="PF12833">
    <property type="entry name" value="HTH_18"/>
    <property type="match status" value="1"/>
</dbReference>
<feature type="domain" description="HTH araC/xylS-type" evidence="1">
    <location>
        <begin position="204"/>
        <end position="307"/>
    </location>
</feature>
<comment type="caution">
    <text evidence="2">The sequence shown here is derived from an EMBL/GenBank/DDBJ whole genome shotgun (WGS) entry which is preliminary data.</text>
</comment>
<dbReference type="PROSITE" id="PS01124">
    <property type="entry name" value="HTH_ARAC_FAMILY_2"/>
    <property type="match status" value="1"/>
</dbReference>
<name>A0ABT9BIQ8_9MICO</name>
<organism evidence="2 3">
    <name type="scientific">Antiquaquibacter soli</name>
    <dbReference type="NCBI Taxonomy" id="3064523"/>
    <lineage>
        <taxon>Bacteria</taxon>
        <taxon>Bacillati</taxon>
        <taxon>Actinomycetota</taxon>
        <taxon>Actinomycetes</taxon>
        <taxon>Micrococcales</taxon>
        <taxon>Microbacteriaceae</taxon>
        <taxon>Antiquaquibacter</taxon>
    </lineage>
</organism>
<dbReference type="RefSeq" id="WP_305001328.1">
    <property type="nucleotide sequence ID" value="NZ_JAUQUB010000001.1"/>
</dbReference>
<dbReference type="Proteomes" id="UP001241072">
    <property type="component" value="Unassembled WGS sequence"/>
</dbReference>
<dbReference type="PANTHER" id="PTHR47893">
    <property type="entry name" value="REGULATORY PROTEIN PCHR"/>
    <property type="match status" value="1"/>
</dbReference>
<dbReference type="PANTHER" id="PTHR47893:SF1">
    <property type="entry name" value="REGULATORY PROTEIN PCHR"/>
    <property type="match status" value="1"/>
</dbReference>
<accession>A0ABT9BIQ8</accession>
<evidence type="ECO:0000259" key="1">
    <source>
        <dbReference type="PROSITE" id="PS01124"/>
    </source>
</evidence>
<gene>
    <name evidence="2" type="ORF">Q5716_01545</name>
</gene>
<proteinExistence type="predicted"/>
<protein>
    <submittedName>
        <fullName evidence="2">Helix-turn-helix domain-containing protein</fullName>
    </submittedName>
</protein>
<dbReference type="Gene3D" id="1.10.10.60">
    <property type="entry name" value="Homeodomain-like"/>
    <property type="match status" value="1"/>
</dbReference>
<sequence>MDRFFRSTVEAPTAAHAERRLRERYGDVALSGVGGYRERSAGDPRFAVSKVALEGEFSIQADVRVVTVGFSTPGYRWRSGEESGDLSTAPALFEPGKLMGSRLTGRTGVTTVTLDLPALEDFAEGYYGRRTRIDYEGSRPASPKYSRLWAETVSTVIQTAALDNDMSRAAAYQALAIMALEAFRLRGDTESRSTTARGSVAAYRRATEFVDANLDVPVTEADIARAAGVSLAELRSVYAAHSVAGWTPAQHLRSGRLASVHVDLLRGDPARDTVTSIAGRWGFTNPSKFAEAYRSMFGFSPRTVLGR</sequence>
<dbReference type="InterPro" id="IPR018060">
    <property type="entry name" value="HTH_AraC"/>
</dbReference>
<reference evidence="2 3" key="1">
    <citation type="submission" date="2023-07" db="EMBL/GenBank/DDBJ databases">
        <title>Protaetiibacter sp. nov WY-16 isolated from soil.</title>
        <authorList>
            <person name="Liu B."/>
            <person name="Wan Y."/>
        </authorList>
    </citation>
    <scope>NUCLEOTIDE SEQUENCE [LARGE SCALE GENOMIC DNA]</scope>
    <source>
        <strain evidence="2 3">WY-16</strain>
    </source>
</reference>
<dbReference type="SMART" id="SM00342">
    <property type="entry name" value="HTH_ARAC"/>
    <property type="match status" value="1"/>
</dbReference>
<dbReference type="EMBL" id="JAUQUB010000001">
    <property type="protein sequence ID" value="MDO7880903.1"/>
    <property type="molecule type" value="Genomic_DNA"/>
</dbReference>
<keyword evidence="3" id="KW-1185">Reference proteome</keyword>
<evidence type="ECO:0000313" key="2">
    <source>
        <dbReference type="EMBL" id="MDO7880903.1"/>
    </source>
</evidence>